<dbReference type="PANTHER" id="PTHR14969:SF13">
    <property type="entry name" value="AT30094P"/>
    <property type="match status" value="1"/>
</dbReference>
<name>A0AAV1I6B8_9CHLO</name>
<keyword evidence="1" id="KW-0812">Transmembrane</keyword>
<evidence type="ECO:0000313" key="4">
    <source>
        <dbReference type="Proteomes" id="UP001314263"/>
    </source>
</evidence>
<dbReference type="InterPro" id="IPR036938">
    <property type="entry name" value="PAP2/HPO_sf"/>
</dbReference>
<accession>A0AAV1I6B8</accession>
<keyword evidence="1" id="KW-0472">Membrane</keyword>
<organism evidence="3 4">
    <name type="scientific">Coccomyxa viridis</name>
    <dbReference type="NCBI Taxonomy" id="1274662"/>
    <lineage>
        <taxon>Eukaryota</taxon>
        <taxon>Viridiplantae</taxon>
        <taxon>Chlorophyta</taxon>
        <taxon>core chlorophytes</taxon>
        <taxon>Trebouxiophyceae</taxon>
        <taxon>Trebouxiophyceae incertae sedis</taxon>
        <taxon>Coccomyxaceae</taxon>
        <taxon>Coccomyxa</taxon>
    </lineage>
</organism>
<comment type="caution">
    <text evidence="3">The sequence shown here is derived from an EMBL/GenBank/DDBJ whole genome shotgun (WGS) entry which is preliminary data.</text>
</comment>
<dbReference type="InterPro" id="IPR000326">
    <property type="entry name" value="PAP2/HPO"/>
</dbReference>
<keyword evidence="4" id="KW-1185">Reference proteome</keyword>
<dbReference type="GO" id="GO:0042392">
    <property type="term" value="F:sphingosine-1-phosphate phosphatase activity"/>
    <property type="evidence" value="ECO:0007669"/>
    <property type="project" value="TreeGrafter"/>
</dbReference>
<dbReference type="Pfam" id="PF01569">
    <property type="entry name" value="PAP2"/>
    <property type="match status" value="1"/>
</dbReference>
<feature type="domain" description="Phosphatidic acid phosphatase type 2/haloperoxidase" evidence="2">
    <location>
        <begin position="18"/>
        <end position="126"/>
    </location>
</feature>
<dbReference type="SUPFAM" id="SSF48317">
    <property type="entry name" value="Acid phosphatase/Vanadium-dependent haloperoxidase"/>
    <property type="match status" value="1"/>
</dbReference>
<dbReference type="AlphaFoldDB" id="A0AAV1I6B8"/>
<proteinExistence type="predicted"/>
<protein>
    <recommendedName>
        <fullName evidence="2">Phosphatidic acid phosphatase type 2/haloperoxidase domain-containing protein</fullName>
    </recommendedName>
</protein>
<dbReference type="EMBL" id="CAUYUE010000007">
    <property type="protein sequence ID" value="CAK0782612.1"/>
    <property type="molecule type" value="Genomic_DNA"/>
</dbReference>
<evidence type="ECO:0000313" key="3">
    <source>
        <dbReference type="EMBL" id="CAK0782612.1"/>
    </source>
</evidence>
<feature type="transmembrane region" description="Helical" evidence="1">
    <location>
        <begin position="12"/>
        <end position="30"/>
    </location>
</feature>
<sequence length="161" mass="17491">MLAPSAPQDTHSMAANLLLGLLIDLAYVGLQKGIVRRPRPVYNNASDFLLVVAVDRYSFPSGHAARVTFLAAFALMWLHARHMGVALAIVVWATGTALSRCLMGRHYLGDIIAGIVTGVATAATLSKGTFTAQGCWISRQQAQHWHDMAMQQWQGQASKFT</sequence>
<keyword evidence="1" id="KW-1133">Transmembrane helix</keyword>
<dbReference type="PANTHER" id="PTHR14969">
    <property type="entry name" value="SPHINGOSINE-1-PHOSPHATE PHOSPHOHYDROLASE"/>
    <property type="match status" value="1"/>
</dbReference>
<reference evidence="3 4" key="1">
    <citation type="submission" date="2023-10" db="EMBL/GenBank/DDBJ databases">
        <authorList>
            <person name="Maclean D."/>
            <person name="Macfadyen A."/>
        </authorList>
    </citation>
    <scope>NUCLEOTIDE SEQUENCE [LARGE SCALE GENOMIC DNA]</scope>
</reference>
<evidence type="ECO:0000256" key="1">
    <source>
        <dbReference type="SAM" id="Phobius"/>
    </source>
</evidence>
<evidence type="ECO:0000259" key="2">
    <source>
        <dbReference type="SMART" id="SM00014"/>
    </source>
</evidence>
<dbReference type="Proteomes" id="UP001314263">
    <property type="component" value="Unassembled WGS sequence"/>
</dbReference>
<dbReference type="SMART" id="SM00014">
    <property type="entry name" value="acidPPc"/>
    <property type="match status" value="1"/>
</dbReference>
<dbReference type="Gene3D" id="1.20.144.10">
    <property type="entry name" value="Phosphatidic acid phosphatase type 2/haloperoxidase"/>
    <property type="match status" value="1"/>
</dbReference>
<gene>
    <name evidence="3" type="ORF">CVIRNUC_005814</name>
</gene>